<reference evidence="2 3" key="1">
    <citation type="submission" date="2018-08" db="EMBL/GenBank/DDBJ databases">
        <title>Genetic Globetrotter - A new plasmid hitch-hiking vast phylogenetic and geographic distances.</title>
        <authorList>
            <person name="Vollmers J."/>
            <person name="Petersen J."/>
        </authorList>
    </citation>
    <scope>NUCLEOTIDE SEQUENCE [LARGE SCALE GENOMIC DNA]</scope>
    <source>
        <strain evidence="2 3">DSM 26383</strain>
    </source>
</reference>
<dbReference type="PANTHER" id="PTHR43433:SF5">
    <property type="entry name" value="AB HYDROLASE-1 DOMAIN-CONTAINING PROTEIN"/>
    <property type="match status" value="1"/>
</dbReference>
<dbReference type="SUPFAM" id="SSF53474">
    <property type="entry name" value="alpha/beta-Hydrolases"/>
    <property type="match status" value="1"/>
</dbReference>
<dbReference type="InterPro" id="IPR029058">
    <property type="entry name" value="AB_hydrolase_fold"/>
</dbReference>
<dbReference type="AlphaFoldDB" id="A0A5P3A774"/>
<evidence type="ECO:0000259" key="1">
    <source>
        <dbReference type="Pfam" id="PF12697"/>
    </source>
</evidence>
<dbReference type="KEGG" id="rid:RIdsm_01068"/>
<accession>A0A5P3A774</accession>
<dbReference type="GO" id="GO:0016787">
    <property type="term" value="F:hydrolase activity"/>
    <property type="evidence" value="ECO:0007669"/>
    <property type="project" value="UniProtKB-KW"/>
</dbReference>
<sequence>MHETSRGIAYRVDDLTPPWRSGARPVLLMHGIGTHSDAWGDWVPVLAGDRPVIRLDMRGWGRSDVLTDGQADLDLLVEDLWDVVDETGVTGPVHLAGESLGGTVVLAAAIARAERTASVQMFNAGFRGDALGEVGNWTDQFAGGVDAWAARMMKNRFAPDIPLTPALEWFERTQRETDPATASALGAMLRNTDLSEGLAGLTVPVTLVLPDGSPFVPVAHGLDATLVNPRIALKVVPGTRHGLPYSHAEQEAAQMRDRLRRIDAGG</sequence>
<dbReference type="EC" id="3.7.1.14" evidence="2"/>
<gene>
    <name evidence="2" type="primary">mhpC_1</name>
    <name evidence="2" type="ORF">RIdsm_01068</name>
</gene>
<dbReference type="InterPro" id="IPR000073">
    <property type="entry name" value="AB_hydrolase_1"/>
</dbReference>
<organism evidence="2 3">
    <name type="scientific">Roseovarius indicus</name>
    <dbReference type="NCBI Taxonomy" id="540747"/>
    <lineage>
        <taxon>Bacteria</taxon>
        <taxon>Pseudomonadati</taxon>
        <taxon>Pseudomonadota</taxon>
        <taxon>Alphaproteobacteria</taxon>
        <taxon>Rhodobacterales</taxon>
        <taxon>Roseobacteraceae</taxon>
        <taxon>Roseovarius</taxon>
    </lineage>
</organism>
<evidence type="ECO:0000313" key="2">
    <source>
        <dbReference type="EMBL" id="QEW25282.1"/>
    </source>
</evidence>
<name>A0A5P3A774_9RHOB</name>
<dbReference type="Proteomes" id="UP000325785">
    <property type="component" value="Chromosome"/>
</dbReference>
<dbReference type="Pfam" id="PF12697">
    <property type="entry name" value="Abhydrolase_6"/>
    <property type="match status" value="1"/>
</dbReference>
<feature type="domain" description="AB hydrolase-1" evidence="1">
    <location>
        <begin position="26"/>
        <end position="250"/>
    </location>
</feature>
<protein>
    <submittedName>
        <fullName evidence="2">2-hydroxy-6-oxononadienedioate/2-hydroxy-6-oxononatrienedioate hydrolase</fullName>
        <ecNumber evidence="2">3.7.1.14</ecNumber>
    </submittedName>
</protein>
<evidence type="ECO:0000313" key="3">
    <source>
        <dbReference type="Proteomes" id="UP000325785"/>
    </source>
</evidence>
<dbReference type="EMBL" id="CP031598">
    <property type="protein sequence ID" value="QEW25282.1"/>
    <property type="molecule type" value="Genomic_DNA"/>
</dbReference>
<dbReference type="PANTHER" id="PTHR43433">
    <property type="entry name" value="HYDROLASE, ALPHA/BETA FOLD FAMILY PROTEIN"/>
    <property type="match status" value="1"/>
</dbReference>
<dbReference type="Gene3D" id="3.40.50.1820">
    <property type="entry name" value="alpha/beta hydrolase"/>
    <property type="match status" value="1"/>
</dbReference>
<dbReference type="InterPro" id="IPR050471">
    <property type="entry name" value="AB_hydrolase"/>
</dbReference>
<proteinExistence type="predicted"/>
<dbReference type="RefSeq" id="WP_057820058.1">
    <property type="nucleotide sequence ID" value="NZ_CP031598.1"/>
</dbReference>
<keyword evidence="2" id="KW-0378">Hydrolase</keyword>